<dbReference type="SUPFAM" id="SSF56935">
    <property type="entry name" value="Porins"/>
    <property type="match status" value="1"/>
</dbReference>
<dbReference type="AlphaFoldDB" id="A0A1M6VPU1"/>
<accession>A0A1M6VPU1</accession>
<name>A0A1M6VPU1_9FLAO</name>
<evidence type="ECO:0000256" key="2">
    <source>
        <dbReference type="ARBA" id="ARBA00023136"/>
    </source>
</evidence>
<feature type="domain" description="Outer membrane protein beta-barrel" evidence="4">
    <location>
        <begin position="312"/>
        <end position="705"/>
    </location>
</feature>
<dbReference type="PANTHER" id="PTHR40980:SF4">
    <property type="entry name" value="TONB-DEPENDENT RECEPTOR-LIKE BETA-BARREL DOMAIN-CONTAINING PROTEIN"/>
    <property type="match status" value="1"/>
</dbReference>
<evidence type="ECO:0000256" key="3">
    <source>
        <dbReference type="ARBA" id="ARBA00023237"/>
    </source>
</evidence>
<dbReference type="GO" id="GO:0009279">
    <property type="term" value="C:cell outer membrane"/>
    <property type="evidence" value="ECO:0007669"/>
    <property type="project" value="UniProtKB-SubCell"/>
</dbReference>
<keyword evidence="6" id="KW-1185">Reference proteome</keyword>
<evidence type="ECO:0000256" key="1">
    <source>
        <dbReference type="ARBA" id="ARBA00004442"/>
    </source>
</evidence>
<dbReference type="PANTHER" id="PTHR40980">
    <property type="entry name" value="PLUG DOMAIN-CONTAINING PROTEIN"/>
    <property type="match status" value="1"/>
</dbReference>
<keyword evidence="5" id="KW-0675">Receptor</keyword>
<dbReference type="Pfam" id="PF14905">
    <property type="entry name" value="OMP_b-brl_3"/>
    <property type="match status" value="1"/>
</dbReference>
<keyword evidence="2" id="KW-0472">Membrane</keyword>
<comment type="subcellular location">
    <subcellularLocation>
        <location evidence="1">Cell outer membrane</location>
    </subcellularLocation>
</comment>
<dbReference type="Gene3D" id="2.40.170.20">
    <property type="entry name" value="TonB-dependent receptor, beta-barrel domain"/>
    <property type="match status" value="1"/>
</dbReference>
<sequence length="728" mass="82752">MFSGSLCPYLKTTIMKTKIISLFTFILLLNNLKAQEKAKDSISAQYETSIQEVVIDGKKPLIKTKIDGLVYNVQSDPESRSKNLLEMMRKMPYLSLDSNENILFKGNTNFKILINGKETQLLTNNPKDVLKGIPASTIQNIEIITNPSSKYDAEGASGIINIITTKKMKEGYNASVNLGLRIPKQGYNAGFSLNVQQNKLGISAYGGGFIKNNPEIKYQNSQQTLLNNLIQNGRTSGKENGGYFNVNVSYEIDSFNLLNVQFGSNFANNKSNDFLNSNFSQHNILTENNNSNNNSDSNGKGFEASANYQIGFKNDKSQLLTFSYRFNNFDYAVNSLTDFQNRITNSENSINQNNNNQNSENTFQIDFVKNIKKVYLETGLKAILRKNISQYTSIPENLLNSDEFLNQQNIYAAYIATKFSLFNWNFQTGLRLESTDTNVNFTSTNTEVDQNYLNLIPNISIGKNWKEYHGINFGFSQRIKRPGINRLNPFTNQSNPYFQISGNPYLKPVVNNDLIANYYYNHKINLNLGLGYSFSNKIDLKVSSYDPVTNITRTTYENSSSISRLGLDYNLNYPVTKKLTLGINGNSAFFFIKGKVNGVQAENNLFTYYIYLSANYQFENNWNINSNLDINSRMPAGLLSTTNAFMGSSFSFSKSILDNKLSFSAYINNPFNKFRKAITETQGADFYQNNYLRDYYRSFGFNVTYKFGRLRDEIKSTRRKIENNDLSN</sequence>
<reference evidence="6" key="1">
    <citation type="submission" date="2016-11" db="EMBL/GenBank/DDBJ databases">
        <authorList>
            <person name="Varghese N."/>
            <person name="Submissions S."/>
        </authorList>
    </citation>
    <scope>NUCLEOTIDE SEQUENCE [LARGE SCALE GENOMIC DNA]</scope>
    <source>
        <strain evidence="6">DSM 26899</strain>
    </source>
</reference>
<organism evidence="5 6">
    <name type="scientific">Chryseobacterium polytrichastri</name>
    <dbReference type="NCBI Taxonomy" id="1302687"/>
    <lineage>
        <taxon>Bacteria</taxon>
        <taxon>Pseudomonadati</taxon>
        <taxon>Bacteroidota</taxon>
        <taxon>Flavobacteriia</taxon>
        <taxon>Flavobacteriales</taxon>
        <taxon>Weeksellaceae</taxon>
        <taxon>Chryseobacterium group</taxon>
        <taxon>Chryseobacterium</taxon>
    </lineage>
</organism>
<evidence type="ECO:0000313" key="6">
    <source>
        <dbReference type="Proteomes" id="UP000184364"/>
    </source>
</evidence>
<protein>
    <submittedName>
        <fullName evidence="5">Outer membrane receptor proteins, mostly Fe transport</fullName>
    </submittedName>
</protein>
<dbReference type="InterPro" id="IPR037066">
    <property type="entry name" value="Plug_dom_sf"/>
</dbReference>
<dbReference type="STRING" id="1302687.SAMN05444267_100895"/>
<keyword evidence="3" id="KW-0998">Cell outer membrane</keyword>
<dbReference type="InterPro" id="IPR036942">
    <property type="entry name" value="Beta-barrel_TonB_sf"/>
</dbReference>
<proteinExistence type="predicted"/>
<dbReference type="Proteomes" id="UP000184364">
    <property type="component" value="Unassembled WGS sequence"/>
</dbReference>
<evidence type="ECO:0000259" key="4">
    <source>
        <dbReference type="Pfam" id="PF14905"/>
    </source>
</evidence>
<gene>
    <name evidence="5" type="ORF">SAMN05444267_100895</name>
</gene>
<dbReference type="Gene3D" id="2.170.130.10">
    <property type="entry name" value="TonB-dependent receptor, plug domain"/>
    <property type="match status" value="1"/>
</dbReference>
<evidence type="ECO:0000313" key="5">
    <source>
        <dbReference type="EMBL" id="SHK83266.1"/>
    </source>
</evidence>
<dbReference type="InterPro" id="IPR041700">
    <property type="entry name" value="OMP_b-brl_3"/>
</dbReference>
<dbReference type="EMBL" id="FRAV01000008">
    <property type="protein sequence ID" value="SHK83266.1"/>
    <property type="molecule type" value="Genomic_DNA"/>
</dbReference>